<gene>
    <name evidence="1" type="ORF">HPB50_016297</name>
</gene>
<evidence type="ECO:0000313" key="2">
    <source>
        <dbReference type="Proteomes" id="UP000821845"/>
    </source>
</evidence>
<dbReference type="Proteomes" id="UP000821845">
    <property type="component" value="Chromosome 11"/>
</dbReference>
<protein>
    <submittedName>
        <fullName evidence="1">Uncharacterized protein</fullName>
    </submittedName>
</protein>
<dbReference type="EMBL" id="CM023491">
    <property type="protein sequence ID" value="KAH6941322.1"/>
    <property type="molecule type" value="Genomic_DNA"/>
</dbReference>
<sequence>MRQRYYNRNAEFSKSPRAVALLMEPRRSSFSSALFCLRRISVDGESITPAELEADSRWIRAVKAHRAAAAHQPITSTPPSSTPSHTTPSAPTLRHAPLPRLPAEDFKIVFRPGGDLTSALQLTASCSKPSAVSPPSTTQPPAPLTVTPSESRARLYLRVSELRLGTISYPLRAYMAAPDNALRGIIYNAVDSQTQDEIIQDLQSMNVNTPYAIADSRLMGRSKSILITFVGTATLPSSIVFNCGVYCCHPFRPKAEACTNCWTPGHRADVCTKPKSALCYRCGHTHATVELPTCVPCCILCKAGHVTGSRPCKLRFNRTGPPPSSNSKPQPHPPTGLILKSSRPSHPRHRSTSRGARSSSHHRSVSFPPLPRSEASAAPATTNTTTTATPPVSSITQPHTSDPKIAPLEATITAQQLQIQEVTRQLQAALARLSSPAPPPPPSPAPTPTQTPSPPAPAEESMNTAPSAASSRASSPTRRPPHKRRSPSSDAIAPHERNVVRETACFSESFEQRIMTRFTRLEERVAPIDTRVAAIDSHLTALDARVAALETRQSATEATLAHLSLPALLTPAPTPTPPAGVTDCAHLLLEILPRRRTEASLFVLNLYSPPKAPSAPLLLVLRKALSCAGRNALVILGDFNAPHTSWGYPKNTRKGHSLWNFIHNERLSILNDFTRPTRIGSSVQRDTNPDLALARNVADSSWSNRGISLGSGLGPLPLHSSLYFLFFSFTDLSTWTETILADVRTATSTLPAAPHSTTADSRLLHLWEAYHAVHRRWQAQKHNRRQRLRLARLASDMEEHCSSLLRQQWGQTCDRMAGNLGLRDTWSLLRSNGKHTTLITQLGNAVHQTMRLIRRIANRHRGMREHDLRRLVQAFVLSRFVYSLPYLFLSRTEEDKVNCLIRQAYKSALSLPTSTSTDRLLSMGVHNSLTELTEAHRTAQLLRLSRTRPGRALLSTLKLSPLMPLPTSLPIPSHVSSLLAIDPLPKNMLPEHHPSRRAARASALWPHALAVTDNSLQPTITASVRTSTSVEAEEAAIALAITQTSAEYIFSDSKPAVYNYAVGRVAPPAAGILRSGTISSRPIYIIWVPAHAGHPGNEAANSIARDSTDRGSPPPPGMDTRDALLTYHDITLHYRLSRLTFPPPHQSLSQHQQHLWRQLQAHTFLTPARLALFHPGTYSPACRLCGSSIANYEHIFYSCPAHLPPASWHLRSPQQWEAALSSTRPDLQLRLVTWAEDVAARHCLDATTGSLKAAHNAAF</sequence>
<name>A0ACB7T4V4_HYAAI</name>
<proteinExistence type="predicted"/>
<accession>A0ACB7T4V4</accession>
<keyword evidence="2" id="KW-1185">Reference proteome</keyword>
<comment type="caution">
    <text evidence="1">The sequence shown here is derived from an EMBL/GenBank/DDBJ whole genome shotgun (WGS) entry which is preliminary data.</text>
</comment>
<reference evidence="1" key="1">
    <citation type="submission" date="2020-05" db="EMBL/GenBank/DDBJ databases">
        <title>Large-scale comparative analyses of tick genomes elucidate their genetic diversity and vector capacities.</title>
        <authorList>
            <person name="Jia N."/>
            <person name="Wang J."/>
            <person name="Shi W."/>
            <person name="Du L."/>
            <person name="Sun Y."/>
            <person name="Zhan W."/>
            <person name="Jiang J."/>
            <person name="Wang Q."/>
            <person name="Zhang B."/>
            <person name="Ji P."/>
            <person name="Sakyi L.B."/>
            <person name="Cui X."/>
            <person name="Yuan T."/>
            <person name="Jiang B."/>
            <person name="Yang W."/>
            <person name="Lam T.T.-Y."/>
            <person name="Chang Q."/>
            <person name="Ding S."/>
            <person name="Wang X."/>
            <person name="Zhu J."/>
            <person name="Ruan X."/>
            <person name="Zhao L."/>
            <person name="Wei J."/>
            <person name="Que T."/>
            <person name="Du C."/>
            <person name="Cheng J."/>
            <person name="Dai P."/>
            <person name="Han X."/>
            <person name="Huang E."/>
            <person name="Gao Y."/>
            <person name="Liu J."/>
            <person name="Shao H."/>
            <person name="Ye R."/>
            <person name="Li L."/>
            <person name="Wei W."/>
            <person name="Wang X."/>
            <person name="Wang C."/>
            <person name="Yang T."/>
            <person name="Huo Q."/>
            <person name="Li W."/>
            <person name="Guo W."/>
            <person name="Chen H."/>
            <person name="Zhou L."/>
            <person name="Ni X."/>
            <person name="Tian J."/>
            <person name="Zhou Y."/>
            <person name="Sheng Y."/>
            <person name="Liu T."/>
            <person name="Pan Y."/>
            <person name="Xia L."/>
            <person name="Li J."/>
            <person name="Zhao F."/>
            <person name="Cao W."/>
        </authorList>
    </citation>
    <scope>NUCLEOTIDE SEQUENCE</scope>
    <source>
        <strain evidence="1">Hyas-2018</strain>
    </source>
</reference>
<evidence type="ECO:0000313" key="1">
    <source>
        <dbReference type="EMBL" id="KAH6941322.1"/>
    </source>
</evidence>
<organism evidence="1 2">
    <name type="scientific">Hyalomma asiaticum</name>
    <name type="common">Tick</name>
    <dbReference type="NCBI Taxonomy" id="266040"/>
    <lineage>
        <taxon>Eukaryota</taxon>
        <taxon>Metazoa</taxon>
        <taxon>Ecdysozoa</taxon>
        <taxon>Arthropoda</taxon>
        <taxon>Chelicerata</taxon>
        <taxon>Arachnida</taxon>
        <taxon>Acari</taxon>
        <taxon>Parasitiformes</taxon>
        <taxon>Ixodida</taxon>
        <taxon>Ixodoidea</taxon>
        <taxon>Ixodidae</taxon>
        <taxon>Hyalomminae</taxon>
        <taxon>Hyalomma</taxon>
    </lineage>
</organism>